<keyword evidence="2" id="KW-1185">Reference proteome</keyword>
<evidence type="ECO:0000313" key="1">
    <source>
        <dbReference type="EMBL" id="MFC4363761.1"/>
    </source>
</evidence>
<evidence type="ECO:0000313" key="2">
    <source>
        <dbReference type="Proteomes" id="UP001595840"/>
    </source>
</evidence>
<dbReference type="Proteomes" id="UP001595840">
    <property type="component" value="Unassembled WGS sequence"/>
</dbReference>
<evidence type="ECO:0008006" key="3">
    <source>
        <dbReference type="Google" id="ProtNLM"/>
    </source>
</evidence>
<dbReference type="EMBL" id="JBHSCX010000020">
    <property type="protein sequence ID" value="MFC4363761.1"/>
    <property type="molecule type" value="Genomic_DNA"/>
</dbReference>
<accession>A0ABV8V8I5</accession>
<name>A0ABV8V8I5_9GAMM</name>
<comment type="caution">
    <text evidence="1">The sequence shown here is derived from an EMBL/GenBank/DDBJ whole genome shotgun (WGS) entry which is preliminary data.</text>
</comment>
<protein>
    <recommendedName>
        <fullName evidence="3">Nif11 domain-containing protein</fullName>
    </recommendedName>
</protein>
<gene>
    <name evidence="1" type="ORF">ACFOX3_15705</name>
</gene>
<sequence length="70" mass="7820">MNTNELFYNAQLSEAAYADFWDKESGQILTDEDDVEDALIASGFSTTQAAEFVTHWRVVHHQPNSSIGSL</sequence>
<dbReference type="RefSeq" id="WP_290261771.1">
    <property type="nucleotide sequence ID" value="NZ_JAUFQG010000004.1"/>
</dbReference>
<reference evidence="2" key="1">
    <citation type="journal article" date="2019" name="Int. J. Syst. Evol. Microbiol.">
        <title>The Global Catalogue of Microorganisms (GCM) 10K type strain sequencing project: providing services to taxonomists for standard genome sequencing and annotation.</title>
        <authorList>
            <consortium name="The Broad Institute Genomics Platform"/>
            <consortium name="The Broad Institute Genome Sequencing Center for Infectious Disease"/>
            <person name="Wu L."/>
            <person name="Ma J."/>
        </authorList>
    </citation>
    <scope>NUCLEOTIDE SEQUENCE [LARGE SCALE GENOMIC DNA]</scope>
    <source>
        <strain evidence="2">CECT 8570</strain>
    </source>
</reference>
<proteinExistence type="predicted"/>
<organism evidence="1 2">
    <name type="scientific">Simiduia curdlanivorans</name>
    <dbReference type="NCBI Taxonomy" id="1492769"/>
    <lineage>
        <taxon>Bacteria</taxon>
        <taxon>Pseudomonadati</taxon>
        <taxon>Pseudomonadota</taxon>
        <taxon>Gammaproteobacteria</taxon>
        <taxon>Cellvibrionales</taxon>
        <taxon>Cellvibrionaceae</taxon>
        <taxon>Simiduia</taxon>
    </lineage>
</organism>